<gene>
    <name evidence="3" type="ORF">QBC32DRAFT_93420</name>
</gene>
<dbReference type="PANTHER" id="PTHR48182:SF3">
    <property type="entry name" value="DUF676 DOMAIN-CONTAINING PROTEIN"/>
    <property type="match status" value="1"/>
</dbReference>
<evidence type="ECO:0000256" key="1">
    <source>
        <dbReference type="SAM" id="MobiDB-lite"/>
    </source>
</evidence>
<proteinExistence type="predicted"/>
<feature type="transmembrane region" description="Helical" evidence="2">
    <location>
        <begin position="134"/>
        <end position="151"/>
    </location>
</feature>
<reference evidence="3" key="1">
    <citation type="journal article" date="2023" name="Mol. Phylogenet. Evol.">
        <title>Genome-scale phylogeny and comparative genomics of the fungal order Sordariales.</title>
        <authorList>
            <person name="Hensen N."/>
            <person name="Bonometti L."/>
            <person name="Westerberg I."/>
            <person name="Brannstrom I.O."/>
            <person name="Guillou S."/>
            <person name="Cros-Aarteil S."/>
            <person name="Calhoun S."/>
            <person name="Haridas S."/>
            <person name="Kuo A."/>
            <person name="Mondo S."/>
            <person name="Pangilinan J."/>
            <person name="Riley R."/>
            <person name="LaButti K."/>
            <person name="Andreopoulos B."/>
            <person name="Lipzen A."/>
            <person name="Chen C."/>
            <person name="Yan M."/>
            <person name="Daum C."/>
            <person name="Ng V."/>
            <person name="Clum A."/>
            <person name="Steindorff A."/>
            <person name="Ohm R.A."/>
            <person name="Martin F."/>
            <person name="Silar P."/>
            <person name="Natvig D.O."/>
            <person name="Lalanne C."/>
            <person name="Gautier V."/>
            <person name="Ament-Velasquez S.L."/>
            <person name="Kruys A."/>
            <person name="Hutchinson M.I."/>
            <person name="Powell A.J."/>
            <person name="Barry K."/>
            <person name="Miller A.N."/>
            <person name="Grigoriev I.V."/>
            <person name="Debuchy R."/>
            <person name="Gladieux P."/>
            <person name="Hiltunen Thoren M."/>
            <person name="Johannesson H."/>
        </authorList>
    </citation>
    <scope>NUCLEOTIDE SEQUENCE</scope>
    <source>
        <strain evidence="3">CBS 626.80</strain>
    </source>
</reference>
<dbReference type="EMBL" id="MU859382">
    <property type="protein sequence ID" value="KAK3947252.1"/>
    <property type="molecule type" value="Genomic_DNA"/>
</dbReference>
<dbReference type="SUPFAM" id="SSF53474">
    <property type="entry name" value="alpha/beta-Hydrolases"/>
    <property type="match status" value="1"/>
</dbReference>
<dbReference type="InterPro" id="IPR052374">
    <property type="entry name" value="SERAC1"/>
</dbReference>
<name>A0AAN6SAP5_9PEZI</name>
<evidence type="ECO:0000313" key="4">
    <source>
        <dbReference type="Proteomes" id="UP001303222"/>
    </source>
</evidence>
<protein>
    <recommendedName>
        <fullName evidence="5">DUF676 domain-containing protein</fullName>
    </recommendedName>
</protein>
<reference evidence="3" key="2">
    <citation type="submission" date="2023-06" db="EMBL/GenBank/DDBJ databases">
        <authorList>
            <consortium name="Lawrence Berkeley National Laboratory"/>
            <person name="Mondo S.J."/>
            <person name="Hensen N."/>
            <person name="Bonometti L."/>
            <person name="Westerberg I."/>
            <person name="Brannstrom I.O."/>
            <person name="Guillou S."/>
            <person name="Cros-Aarteil S."/>
            <person name="Calhoun S."/>
            <person name="Haridas S."/>
            <person name="Kuo A."/>
            <person name="Pangilinan J."/>
            <person name="Riley R."/>
            <person name="Labutti K."/>
            <person name="Andreopoulos B."/>
            <person name="Lipzen A."/>
            <person name="Chen C."/>
            <person name="Yanf M."/>
            <person name="Daum C."/>
            <person name="Ng V."/>
            <person name="Clum A."/>
            <person name="Steindorff A."/>
            <person name="Ohm R."/>
            <person name="Martin F."/>
            <person name="Silar P."/>
            <person name="Natvig D."/>
            <person name="Lalanne C."/>
            <person name="Gautier V."/>
            <person name="Ament-Velasquez S.L."/>
            <person name="Kruys A."/>
            <person name="Hutchinson M.I."/>
            <person name="Powell A.J."/>
            <person name="Barry K."/>
            <person name="Miller A.N."/>
            <person name="Grigoriev I.V."/>
            <person name="Debuchy R."/>
            <person name="Gladieux P."/>
            <person name="Thoren M.H."/>
            <person name="Johannesson H."/>
        </authorList>
    </citation>
    <scope>NUCLEOTIDE SEQUENCE</scope>
    <source>
        <strain evidence="3">CBS 626.80</strain>
    </source>
</reference>
<keyword evidence="2" id="KW-0812">Transmembrane</keyword>
<dbReference type="AlphaFoldDB" id="A0AAN6SAP5"/>
<dbReference type="PANTHER" id="PTHR48182">
    <property type="entry name" value="PROTEIN SERAC1"/>
    <property type="match status" value="1"/>
</dbReference>
<evidence type="ECO:0000256" key="2">
    <source>
        <dbReference type="SAM" id="Phobius"/>
    </source>
</evidence>
<dbReference type="InterPro" id="IPR029058">
    <property type="entry name" value="AB_hydrolase_fold"/>
</dbReference>
<comment type="caution">
    <text evidence="3">The sequence shown here is derived from an EMBL/GenBank/DDBJ whole genome shotgun (WGS) entry which is preliminary data.</text>
</comment>
<evidence type="ECO:0000313" key="3">
    <source>
        <dbReference type="EMBL" id="KAK3947252.1"/>
    </source>
</evidence>
<keyword evidence="2" id="KW-1133">Transmembrane helix</keyword>
<dbReference type="Gene3D" id="3.40.50.1820">
    <property type="entry name" value="alpha/beta hydrolase"/>
    <property type="match status" value="1"/>
</dbReference>
<sequence length="206" mass="22863">MVRNVTSNDTGLKVLYQPKDKSSAKLDIVAVHGIGAHPDHTWSEDIAPQKSDPSEQDTKERSSCYVNWLADPTMLPSALPKARIMRYGYMSKWFGTDATQTNVNIVAPKLLMELKLERKLGGEGPPSDMEKRPLLFIAHCFGGLVVMQALLEAARNPKDWPGIYNAVIGIVFFGTPFRGAEQIGQTEMIMAAQSKYSDEVYEEVCV</sequence>
<keyword evidence="4" id="KW-1185">Reference proteome</keyword>
<evidence type="ECO:0008006" key="5">
    <source>
        <dbReference type="Google" id="ProtNLM"/>
    </source>
</evidence>
<feature type="transmembrane region" description="Helical" evidence="2">
    <location>
        <begin position="163"/>
        <end position="180"/>
    </location>
</feature>
<dbReference type="Proteomes" id="UP001303222">
    <property type="component" value="Unassembled WGS sequence"/>
</dbReference>
<accession>A0AAN6SAP5</accession>
<feature type="region of interest" description="Disordered" evidence="1">
    <location>
        <begin position="39"/>
        <end position="59"/>
    </location>
</feature>
<keyword evidence="2" id="KW-0472">Membrane</keyword>
<organism evidence="3 4">
    <name type="scientific">Pseudoneurospora amorphoporcata</name>
    <dbReference type="NCBI Taxonomy" id="241081"/>
    <lineage>
        <taxon>Eukaryota</taxon>
        <taxon>Fungi</taxon>
        <taxon>Dikarya</taxon>
        <taxon>Ascomycota</taxon>
        <taxon>Pezizomycotina</taxon>
        <taxon>Sordariomycetes</taxon>
        <taxon>Sordariomycetidae</taxon>
        <taxon>Sordariales</taxon>
        <taxon>Sordariaceae</taxon>
        <taxon>Pseudoneurospora</taxon>
    </lineage>
</organism>